<evidence type="ECO:0000313" key="2">
    <source>
        <dbReference type="Proteomes" id="UP000218775"/>
    </source>
</evidence>
<proteinExistence type="predicted"/>
<accession>A0A2A4WZ96</accession>
<name>A0A2A4WZ96_UNCAE</name>
<dbReference type="Proteomes" id="UP000218775">
    <property type="component" value="Unassembled WGS sequence"/>
</dbReference>
<evidence type="ECO:0000313" key="1">
    <source>
        <dbReference type="EMBL" id="PCI75782.1"/>
    </source>
</evidence>
<dbReference type="EMBL" id="NVUK01000040">
    <property type="protein sequence ID" value="PCI75782.1"/>
    <property type="molecule type" value="Genomic_DNA"/>
</dbReference>
<gene>
    <name evidence="1" type="ORF">COB21_05240</name>
</gene>
<comment type="caution">
    <text evidence="1">The sequence shown here is derived from an EMBL/GenBank/DDBJ whole genome shotgun (WGS) entry which is preliminary data.</text>
</comment>
<dbReference type="InterPro" id="IPR036770">
    <property type="entry name" value="Ankyrin_rpt-contain_sf"/>
</dbReference>
<dbReference type="AlphaFoldDB" id="A0A2A4WZ96"/>
<sequence length="434" mass="48957">MSFQLGLIAVLNGYSGIKKEPPKPLARKERTIRRNSRDLAAAEAKRQRITAFWAKVDSSSTLEEVLAMIKLLLSQDDTPLIRAAAANSGQSVSKLFKQTLCLDYKQQIIQLLAQSLEEDPVEIKRQMPAVYTAIIDGGPFDGTIRDFSREIALVDAQDFYGITPLQMAALSGNLLSVNRLKPREQAGIEDGSAFAGALIYCKHNGINLDLLDSVWHENLKESVQEKMDEQFLDTEDKALVLKHLLKTGKIENVGYDSALFIEAIKQDDDSFAMRFYAADESAADWDVYSEMLEIAPEVDQNLIAWANERGIDWYAEIREELGETGQMIFDSNTGVYDEPEEYNQYGESFSDLEEMAHFEEQEALNREEWESLASKMVELGANIDYKDLKSILELEMREDLATLKSKLSGAELATFNARVESIEKAIEKEEEDYI</sequence>
<reference evidence="2" key="1">
    <citation type="submission" date="2017-08" db="EMBL/GenBank/DDBJ databases">
        <title>A dynamic microbial community with high functional redundancy inhabits the cold, oxic subseafloor aquifer.</title>
        <authorList>
            <person name="Tully B.J."/>
            <person name="Wheat C.G."/>
            <person name="Glazer B.T."/>
            <person name="Huber J.A."/>
        </authorList>
    </citation>
    <scope>NUCLEOTIDE SEQUENCE [LARGE SCALE GENOMIC DNA]</scope>
</reference>
<protein>
    <submittedName>
        <fullName evidence="1">Uncharacterized protein</fullName>
    </submittedName>
</protein>
<organism evidence="1 2">
    <name type="scientific">Aerophobetes bacterium</name>
    <dbReference type="NCBI Taxonomy" id="2030807"/>
    <lineage>
        <taxon>Bacteria</taxon>
        <taxon>Candidatus Aerophobota</taxon>
    </lineage>
</organism>
<dbReference type="SUPFAM" id="SSF48403">
    <property type="entry name" value="Ankyrin repeat"/>
    <property type="match status" value="1"/>
</dbReference>